<dbReference type="Gene3D" id="2.170.140.10">
    <property type="entry name" value="Chitin binding domain"/>
    <property type="match status" value="2"/>
</dbReference>
<dbReference type="OrthoDB" id="6020543at2759"/>
<dbReference type="EMBL" id="CAJHJT010000034">
    <property type="protein sequence ID" value="CAD7005083.1"/>
    <property type="molecule type" value="Genomic_DNA"/>
</dbReference>
<sequence length="223" mass="25006">MLLSSIGSSYLNIRYRRKISHLADQKNCIPVLEVVMGRLCKTLFFLAFLQSCVMAERTYHEYGRSFSITCRNESGITIPMPGSCNGFYICVNGNAIASSCGSFYHFNSRTGLCDHPLKAGCKVQQQQLENLDYKSTNTKRVIHWLLPRPKTPDEVVADLNAGPICEGLPTGALLSKSDSCSQYYVCIIQRPYRRSCPPMLHFNATRHLCQDPAMAKCVQPLLI</sequence>
<comment type="caution">
    <text evidence="7">The sequence shown here is derived from an EMBL/GenBank/DDBJ whole genome shotgun (WGS) entry which is preliminary data.</text>
</comment>
<gene>
    <name evidence="7" type="ORF">CCAP1982_LOCUS13446</name>
</gene>
<evidence type="ECO:0000256" key="5">
    <source>
        <dbReference type="ARBA" id="ARBA00023180"/>
    </source>
</evidence>
<dbReference type="AlphaFoldDB" id="A0A811V693"/>
<evidence type="ECO:0000256" key="1">
    <source>
        <dbReference type="ARBA" id="ARBA00022669"/>
    </source>
</evidence>
<dbReference type="GO" id="GO:0008061">
    <property type="term" value="F:chitin binding"/>
    <property type="evidence" value="ECO:0007669"/>
    <property type="project" value="UniProtKB-KW"/>
</dbReference>
<evidence type="ECO:0000256" key="2">
    <source>
        <dbReference type="ARBA" id="ARBA00022729"/>
    </source>
</evidence>
<feature type="domain" description="Chitin-binding type-2" evidence="6">
    <location>
        <begin position="162"/>
        <end position="219"/>
    </location>
</feature>
<keyword evidence="4" id="KW-1015">Disulfide bond</keyword>
<evidence type="ECO:0000313" key="8">
    <source>
        <dbReference type="Proteomes" id="UP000606786"/>
    </source>
</evidence>
<evidence type="ECO:0000259" key="6">
    <source>
        <dbReference type="PROSITE" id="PS50940"/>
    </source>
</evidence>
<keyword evidence="1" id="KW-0147">Chitin-binding</keyword>
<dbReference type="InterPro" id="IPR002557">
    <property type="entry name" value="Chitin-bd_dom"/>
</dbReference>
<dbReference type="SUPFAM" id="SSF57625">
    <property type="entry name" value="Invertebrate chitin-binding proteins"/>
    <property type="match status" value="2"/>
</dbReference>
<keyword evidence="2" id="KW-0732">Signal</keyword>
<evidence type="ECO:0000313" key="7">
    <source>
        <dbReference type="EMBL" id="CAD7005083.1"/>
    </source>
</evidence>
<dbReference type="InterPro" id="IPR036508">
    <property type="entry name" value="Chitin-bd_dom_sf"/>
</dbReference>
<accession>A0A811V693</accession>
<dbReference type="PANTHER" id="PTHR23301:SF0">
    <property type="entry name" value="CHITIN-BINDING TYPE-2 DOMAIN-CONTAINING PROTEIN-RELATED"/>
    <property type="match status" value="1"/>
</dbReference>
<dbReference type="SMART" id="SM00494">
    <property type="entry name" value="ChtBD2"/>
    <property type="match status" value="2"/>
</dbReference>
<dbReference type="PANTHER" id="PTHR23301">
    <property type="entry name" value="CHITIN BINDING PERITROPHIN-A"/>
    <property type="match status" value="1"/>
</dbReference>
<protein>
    <submittedName>
        <fullName evidence="7">(Mediterranean fruit fly) hypothetical protein</fullName>
    </submittedName>
</protein>
<evidence type="ECO:0000256" key="3">
    <source>
        <dbReference type="ARBA" id="ARBA00022737"/>
    </source>
</evidence>
<dbReference type="GO" id="GO:0005576">
    <property type="term" value="C:extracellular region"/>
    <property type="evidence" value="ECO:0007669"/>
    <property type="project" value="InterPro"/>
</dbReference>
<keyword evidence="3" id="KW-0677">Repeat</keyword>
<dbReference type="PROSITE" id="PS50940">
    <property type="entry name" value="CHIT_BIND_II"/>
    <property type="match status" value="2"/>
</dbReference>
<organism evidence="7 8">
    <name type="scientific">Ceratitis capitata</name>
    <name type="common">Mediterranean fruit fly</name>
    <name type="synonym">Tephritis capitata</name>
    <dbReference type="NCBI Taxonomy" id="7213"/>
    <lineage>
        <taxon>Eukaryota</taxon>
        <taxon>Metazoa</taxon>
        <taxon>Ecdysozoa</taxon>
        <taxon>Arthropoda</taxon>
        <taxon>Hexapoda</taxon>
        <taxon>Insecta</taxon>
        <taxon>Pterygota</taxon>
        <taxon>Neoptera</taxon>
        <taxon>Endopterygota</taxon>
        <taxon>Diptera</taxon>
        <taxon>Brachycera</taxon>
        <taxon>Muscomorpha</taxon>
        <taxon>Tephritoidea</taxon>
        <taxon>Tephritidae</taxon>
        <taxon>Ceratitis</taxon>
        <taxon>Ceratitis</taxon>
    </lineage>
</organism>
<keyword evidence="5" id="KW-0325">Glycoprotein</keyword>
<dbReference type="Pfam" id="PF01607">
    <property type="entry name" value="CBM_14"/>
    <property type="match status" value="2"/>
</dbReference>
<reference evidence="7" key="1">
    <citation type="submission" date="2020-11" db="EMBL/GenBank/DDBJ databases">
        <authorList>
            <person name="Whitehead M."/>
        </authorList>
    </citation>
    <scope>NUCLEOTIDE SEQUENCE</scope>
    <source>
        <strain evidence="7">EGII</strain>
    </source>
</reference>
<dbReference type="Proteomes" id="UP000606786">
    <property type="component" value="Unassembled WGS sequence"/>
</dbReference>
<keyword evidence="8" id="KW-1185">Reference proteome</keyword>
<feature type="domain" description="Chitin-binding type-2" evidence="6">
    <location>
        <begin position="67"/>
        <end position="123"/>
    </location>
</feature>
<dbReference type="InterPro" id="IPR051940">
    <property type="entry name" value="Chitin_bind-dev_reg"/>
</dbReference>
<name>A0A811V693_CERCA</name>
<proteinExistence type="predicted"/>
<evidence type="ECO:0000256" key="4">
    <source>
        <dbReference type="ARBA" id="ARBA00023157"/>
    </source>
</evidence>